<dbReference type="InterPro" id="IPR036388">
    <property type="entry name" value="WH-like_DNA-bd_sf"/>
</dbReference>
<evidence type="ECO:0000256" key="1">
    <source>
        <dbReference type="ARBA" id="ARBA00022614"/>
    </source>
</evidence>
<dbReference type="Pfam" id="PF25019">
    <property type="entry name" value="LRR_R13L1-DRL21"/>
    <property type="match status" value="1"/>
</dbReference>
<evidence type="ECO:0000313" key="8">
    <source>
        <dbReference type="EMBL" id="KAG2603002.1"/>
    </source>
</evidence>
<keyword evidence="1" id="KW-0433">Leucine-rich repeat</keyword>
<evidence type="ECO:0000256" key="2">
    <source>
        <dbReference type="ARBA" id="ARBA00022737"/>
    </source>
</evidence>
<accession>A0A8T0STS2</accession>
<dbReference type="GO" id="GO:0009626">
    <property type="term" value="P:plant-type hypersensitive response"/>
    <property type="evidence" value="ECO:0007669"/>
    <property type="project" value="UniProtKB-ARBA"/>
</dbReference>
<dbReference type="Gene3D" id="3.80.10.10">
    <property type="entry name" value="Ribonuclease Inhibitor"/>
    <property type="match status" value="2"/>
</dbReference>
<dbReference type="SUPFAM" id="SSF52058">
    <property type="entry name" value="L domain-like"/>
    <property type="match status" value="1"/>
</dbReference>
<dbReference type="SUPFAM" id="SSF52540">
    <property type="entry name" value="P-loop containing nucleoside triphosphate hydrolases"/>
    <property type="match status" value="1"/>
</dbReference>
<evidence type="ECO:0000313" key="9">
    <source>
        <dbReference type="Proteomes" id="UP000823388"/>
    </source>
</evidence>
<feature type="domain" description="Disease resistance protein winged helix" evidence="6">
    <location>
        <begin position="526"/>
        <end position="594"/>
    </location>
</feature>
<feature type="region of interest" description="Disordered" evidence="4">
    <location>
        <begin position="41"/>
        <end position="74"/>
    </location>
</feature>
<dbReference type="InterPro" id="IPR056789">
    <property type="entry name" value="LRR_R13L1-DRL21"/>
</dbReference>
<dbReference type="GO" id="GO:0002758">
    <property type="term" value="P:innate immune response-activating signaling pathway"/>
    <property type="evidence" value="ECO:0007669"/>
    <property type="project" value="UniProtKB-ARBA"/>
</dbReference>
<dbReference type="PANTHER" id="PTHR36766:SF40">
    <property type="entry name" value="DISEASE RESISTANCE PROTEIN RGA3"/>
    <property type="match status" value="1"/>
</dbReference>
<comment type="caution">
    <text evidence="8">The sequence shown here is derived from an EMBL/GenBank/DDBJ whole genome shotgun (WGS) entry which is preliminary data.</text>
</comment>
<evidence type="ECO:0000256" key="3">
    <source>
        <dbReference type="ARBA" id="ARBA00022821"/>
    </source>
</evidence>
<dbReference type="EMBL" id="CM029045">
    <property type="protein sequence ID" value="KAG2603002.1"/>
    <property type="molecule type" value="Genomic_DNA"/>
</dbReference>
<keyword evidence="3" id="KW-0611">Plant defense</keyword>
<dbReference type="Gene3D" id="1.10.8.430">
    <property type="entry name" value="Helical domain of apoptotic protease-activating factors"/>
    <property type="match status" value="1"/>
</dbReference>
<evidence type="ECO:0000259" key="5">
    <source>
        <dbReference type="Pfam" id="PF00931"/>
    </source>
</evidence>
<dbReference type="AlphaFoldDB" id="A0A8T0STS2"/>
<dbReference type="PRINTS" id="PR00364">
    <property type="entry name" value="DISEASERSIST"/>
</dbReference>
<dbReference type="FunFam" id="1.10.10.10:FF:000322">
    <property type="entry name" value="Probable disease resistance protein At1g63360"/>
    <property type="match status" value="1"/>
</dbReference>
<protein>
    <recommendedName>
        <fullName evidence="10">NB-ARC domain-containing protein</fullName>
    </recommendedName>
</protein>
<dbReference type="InterPro" id="IPR027417">
    <property type="entry name" value="P-loop_NTPase"/>
</dbReference>
<dbReference type="InterPro" id="IPR058922">
    <property type="entry name" value="WHD_DRP"/>
</dbReference>
<feature type="compositionally biased region" description="Polar residues" evidence="4">
    <location>
        <begin position="47"/>
        <end position="57"/>
    </location>
</feature>
<name>A0A8T0STS2_PANVG</name>
<dbReference type="InterPro" id="IPR032675">
    <property type="entry name" value="LRR_dom_sf"/>
</dbReference>
<organism evidence="8 9">
    <name type="scientific">Panicum virgatum</name>
    <name type="common">Blackwell switchgrass</name>
    <dbReference type="NCBI Taxonomy" id="38727"/>
    <lineage>
        <taxon>Eukaryota</taxon>
        <taxon>Viridiplantae</taxon>
        <taxon>Streptophyta</taxon>
        <taxon>Embryophyta</taxon>
        <taxon>Tracheophyta</taxon>
        <taxon>Spermatophyta</taxon>
        <taxon>Magnoliopsida</taxon>
        <taxon>Liliopsida</taxon>
        <taxon>Poales</taxon>
        <taxon>Poaceae</taxon>
        <taxon>PACMAD clade</taxon>
        <taxon>Panicoideae</taxon>
        <taxon>Panicodae</taxon>
        <taxon>Paniceae</taxon>
        <taxon>Panicinae</taxon>
        <taxon>Panicum</taxon>
        <taxon>Panicum sect. Hiantes</taxon>
    </lineage>
</organism>
<evidence type="ECO:0000256" key="4">
    <source>
        <dbReference type="SAM" id="MobiDB-lite"/>
    </source>
</evidence>
<feature type="domain" description="R13L1/DRL21-like LRR repeat region" evidence="7">
    <location>
        <begin position="773"/>
        <end position="904"/>
    </location>
</feature>
<proteinExistence type="predicted"/>
<dbReference type="Gene3D" id="3.40.50.300">
    <property type="entry name" value="P-loop containing nucleotide triphosphate hydrolases"/>
    <property type="match status" value="1"/>
</dbReference>
<dbReference type="Proteomes" id="UP000823388">
    <property type="component" value="Chromosome 5K"/>
</dbReference>
<dbReference type="PANTHER" id="PTHR36766">
    <property type="entry name" value="PLANT BROAD-SPECTRUM MILDEW RESISTANCE PROTEIN RPW8"/>
    <property type="match status" value="1"/>
</dbReference>
<dbReference type="Gene3D" id="1.10.10.10">
    <property type="entry name" value="Winged helix-like DNA-binding domain superfamily/Winged helix DNA-binding domain"/>
    <property type="match status" value="1"/>
</dbReference>
<dbReference type="InterPro" id="IPR002182">
    <property type="entry name" value="NB-ARC"/>
</dbReference>
<keyword evidence="9" id="KW-1185">Reference proteome</keyword>
<keyword evidence="2" id="KW-0677">Repeat</keyword>
<dbReference type="SUPFAM" id="SSF52047">
    <property type="entry name" value="RNI-like"/>
    <property type="match status" value="1"/>
</dbReference>
<dbReference type="InterPro" id="IPR042197">
    <property type="entry name" value="Apaf_helical"/>
</dbReference>
<dbReference type="GO" id="GO:0042742">
    <property type="term" value="P:defense response to bacterium"/>
    <property type="evidence" value="ECO:0007669"/>
    <property type="project" value="UniProtKB-ARBA"/>
</dbReference>
<evidence type="ECO:0000259" key="7">
    <source>
        <dbReference type="Pfam" id="PF25019"/>
    </source>
</evidence>
<feature type="region of interest" description="Disordered" evidence="4">
    <location>
        <begin position="1"/>
        <end position="28"/>
    </location>
</feature>
<dbReference type="Pfam" id="PF23559">
    <property type="entry name" value="WHD_DRP"/>
    <property type="match status" value="1"/>
</dbReference>
<reference evidence="8" key="1">
    <citation type="submission" date="2020-05" db="EMBL/GenBank/DDBJ databases">
        <title>WGS assembly of Panicum virgatum.</title>
        <authorList>
            <person name="Lovell J.T."/>
            <person name="Jenkins J."/>
            <person name="Shu S."/>
            <person name="Juenger T.E."/>
            <person name="Schmutz J."/>
        </authorList>
    </citation>
    <scope>NUCLEOTIDE SEQUENCE</scope>
    <source>
        <strain evidence="8">AP13</strain>
    </source>
</reference>
<evidence type="ECO:0008006" key="10">
    <source>
        <dbReference type="Google" id="ProtNLM"/>
    </source>
</evidence>
<gene>
    <name evidence="8" type="ORF">PVAP13_5KG740500</name>
</gene>
<dbReference type="GO" id="GO:0043531">
    <property type="term" value="F:ADP binding"/>
    <property type="evidence" value="ECO:0007669"/>
    <property type="project" value="InterPro"/>
</dbReference>
<evidence type="ECO:0000259" key="6">
    <source>
        <dbReference type="Pfam" id="PF23559"/>
    </source>
</evidence>
<feature type="compositionally biased region" description="Polar residues" evidence="4">
    <location>
        <begin position="1"/>
        <end position="15"/>
    </location>
</feature>
<dbReference type="Pfam" id="PF00931">
    <property type="entry name" value="NB-ARC"/>
    <property type="match status" value="1"/>
</dbReference>
<feature type="domain" description="NB-ARC" evidence="5">
    <location>
        <begin position="279"/>
        <end position="445"/>
    </location>
</feature>
<sequence length="1199" mass="134201">MSIVQSAPETFSVEQGENKTTETFEVSNAAGRRPLAISSFSRRADGSSASHSTPTSQRIAPPRHPRAPRRVPETPMGYSTAAAAAAGWLVSPFLDSLSAGIRSCADDLFRYLPSGSASADLERLVDYIVRLSASASAVERARCRPLPAALLAWLNRLKDAADDADNILDEIRYRSLADALTGPSPDLSPGSVCGHLVSVCSDHPFKRLPSVLDKLATACADYAVIASLVGLDGACSPHCGNRLARNSSSIMPADDAFFGRQRELNHLVETLVRCNGSAQLGNQSVPDVGIVGDGGIGKTKLAQMVFHHPIILEHFDLRMWVCASSHVDDVSLTRGILQAAADWKVDYDGIVNFDRLQNLLVSAVAGRRFLLVLDDVWDDKEMKMSANRERWRNLLAPLQRGKQESRIVVTTRMKVVADMLGVRIPMMLGGLGPEENWRLLKKCALGSEDSCEYPHLQRIGVKIASNLKGSPLAARMIGGTLSNTRSERDWNSISGTDIHNDIVSTLLSSYYHLPQHLQYCFAYCSIFPKNWKFDHKKLIRMWIAQGFVQTESGSLLEDLGIEYFKELLARSFFHTLRQGNRMHYVMHDLIHDLAQTVSHSGCARVEGNMSKSIPSSVRHISVSSNFLSHLKKQCDLRRLRTLIVYKDSSMTSSTIPVDFLSELKNVRTLDLTGCLISELPKAIGYLIHLRYIALPDTIKVLPESVSMLLHLQTLDIPKKCQLDALPEGIHQLISLRHLGVDLKYISMIRGIGSLVKLQGSIEFHVKTESGHTLEELKDMKDLHGLLHIKNLENVQCEDEARNAQLSNKQYLKILKLEWTFAGSAFGPSIDAEVLQCLQPYKNLEELHIKRYKGVLSPRWLELKSFEVGFLSHLKSLYLTNCRRWKLLPPLGQLPSLKVLHLKEMPSVTQIGIEFYGDGTKTFTSLKDLELDDMSNLISWTGGNGDYFPHLRKLKILNCQKMVKVPWLPPTTKSVTIEGTQKISNLKLTPYCSSKSGKFVLEISSASMLGEEFLHQKHLEAIEVLNIRGCWGLVLEGLWLTSLRKLRLSQCNMDDEQLSLCFKHLTALTSLDIADCKNITSFLLPEGSRHFETLRHLCFQDCHMLSSLANLENFVFLKSLIIERCTRVTTESLPTELMRMTSLNKLGISHCPGFQSLPKNMPLSLEFLRLIGCHPLLTRWLHERQGPEWERLPLSQITLY</sequence>